<dbReference type="InterPro" id="IPR014016">
    <property type="entry name" value="UvrD-like_ATP-bd"/>
</dbReference>
<keyword evidence="3 11" id="KW-0378">Hydrolase</keyword>
<dbReference type="RefSeq" id="WP_349135074.1">
    <property type="nucleotide sequence ID" value="NZ_JBBMFF010000152.1"/>
</dbReference>
<name>A0ABV1G4R5_9FIRM</name>
<dbReference type="Proteomes" id="UP001491552">
    <property type="component" value="Unassembled WGS sequence"/>
</dbReference>
<evidence type="ECO:0000256" key="4">
    <source>
        <dbReference type="ARBA" id="ARBA00022806"/>
    </source>
</evidence>
<proteinExistence type="inferred from homology"/>
<evidence type="ECO:0000313" key="15">
    <source>
        <dbReference type="Proteomes" id="UP001491552"/>
    </source>
</evidence>
<evidence type="ECO:0000256" key="6">
    <source>
        <dbReference type="ARBA" id="ARBA00023125"/>
    </source>
</evidence>
<evidence type="ECO:0000259" key="13">
    <source>
        <dbReference type="PROSITE" id="PS51217"/>
    </source>
</evidence>
<dbReference type="EC" id="5.6.2.4" evidence="9"/>
<evidence type="ECO:0000256" key="3">
    <source>
        <dbReference type="ARBA" id="ARBA00022801"/>
    </source>
</evidence>
<gene>
    <name evidence="14" type="ORF">WMO66_03905</name>
</gene>
<dbReference type="Gene3D" id="3.40.50.300">
    <property type="entry name" value="P-loop containing nucleotide triphosphate hydrolases"/>
    <property type="match status" value="2"/>
</dbReference>
<comment type="similarity">
    <text evidence="1">Belongs to the helicase family. UvrD subfamily.</text>
</comment>
<evidence type="ECO:0000259" key="12">
    <source>
        <dbReference type="PROSITE" id="PS51198"/>
    </source>
</evidence>
<comment type="caution">
    <text evidence="14">The sequence shown here is derived from an EMBL/GenBank/DDBJ whole genome shotgun (WGS) entry which is preliminary data.</text>
</comment>
<dbReference type="PANTHER" id="PTHR11070">
    <property type="entry name" value="UVRD / RECB / PCRA DNA HELICASE FAMILY MEMBER"/>
    <property type="match status" value="1"/>
</dbReference>
<evidence type="ECO:0000256" key="9">
    <source>
        <dbReference type="ARBA" id="ARBA00034808"/>
    </source>
</evidence>
<dbReference type="GO" id="GO:0016787">
    <property type="term" value="F:hydrolase activity"/>
    <property type="evidence" value="ECO:0007669"/>
    <property type="project" value="UniProtKB-KW"/>
</dbReference>
<comment type="catalytic activity">
    <reaction evidence="10">
        <text>ATP + H2O = ADP + phosphate + H(+)</text>
        <dbReference type="Rhea" id="RHEA:13065"/>
        <dbReference type="ChEBI" id="CHEBI:15377"/>
        <dbReference type="ChEBI" id="CHEBI:15378"/>
        <dbReference type="ChEBI" id="CHEBI:30616"/>
        <dbReference type="ChEBI" id="CHEBI:43474"/>
        <dbReference type="ChEBI" id="CHEBI:456216"/>
        <dbReference type="EC" id="5.6.2.4"/>
    </reaction>
</comment>
<organism evidence="14 15">
    <name type="scientific">Faecousia intestinalis</name>
    <dbReference type="NCBI Taxonomy" id="3133167"/>
    <lineage>
        <taxon>Bacteria</taxon>
        <taxon>Bacillati</taxon>
        <taxon>Bacillota</taxon>
        <taxon>Clostridia</taxon>
        <taxon>Eubacteriales</taxon>
        <taxon>Oscillospiraceae</taxon>
        <taxon>Faecousia</taxon>
    </lineage>
</organism>
<evidence type="ECO:0000256" key="7">
    <source>
        <dbReference type="ARBA" id="ARBA00023235"/>
    </source>
</evidence>
<sequence length="688" mass="77693">MPSAEVLAGFLRAHGLQLNAQQQAAAGAVEGPVLLLAVPGSGKTTVLVTRLGYLVQCCNVRPEEILTMTYTVAATRDMRNRFSSLFGEELGSRMEFRTINGVSARIIRAYEQRMGRTAFSLLSSEAEQTALLRVLYFRCKGEYPTDAELKQARTLIAYAKNQMLGKEELDLLWKELDCFPALYRAYQQALRNARQMDYDDQMVYALRILRQVPEILHEFQARYHYFCVDEAQDTSRIQHAIVSLLAGAGGNLFLVGDEDQSIYGFRAACPDMLLHFEADHPGAKVLFLEQNYRSTPQIVEAADRFIRQNVSRRDKHMQPVRSGGAAIRQIPLNRRERQYTYLLEVARDLPENTAVLYRDHDSALPLIDLLERNGVPYRAKQTDGTFFSSRIVRDITDIIRFAQSPWDGALFRRIYYKFCAGIPKAVAERAAAHNPTAEPLLLAVADDDVSPYTRRQCRMLQTHLQNLRTEKANRAVYRIVAFMGYGDYLDQCGADKSRAEILEALGAQEPDPLRLLERLDELQALLRQPKSEARGLILSTVHSSKGLEYDRVFLLDVIDGVFPKEGEDVDRDEERRLFYVAMTRARNELAVFTFPPEKTSSAFSQFLFRPKRRIPRKSKKKTAADSFLPGTPVQHSAYGAGRILAREGDRVRIRFSSGSERVFSLAAAVPNGLLSLRQESGGNAAKAD</sequence>
<keyword evidence="7" id="KW-0413">Isomerase</keyword>
<evidence type="ECO:0000256" key="1">
    <source>
        <dbReference type="ARBA" id="ARBA00009922"/>
    </source>
</evidence>
<reference evidence="14 15" key="1">
    <citation type="submission" date="2024-03" db="EMBL/GenBank/DDBJ databases">
        <title>Human intestinal bacterial collection.</title>
        <authorList>
            <person name="Pauvert C."/>
            <person name="Hitch T.C.A."/>
            <person name="Clavel T."/>
        </authorList>
    </citation>
    <scope>NUCLEOTIDE SEQUENCE [LARGE SCALE GENOMIC DNA]</scope>
    <source>
        <strain evidence="14 15">CLA-AA-H192</strain>
    </source>
</reference>
<dbReference type="InterPro" id="IPR027417">
    <property type="entry name" value="P-loop_NTPase"/>
</dbReference>
<dbReference type="Pfam" id="PF00580">
    <property type="entry name" value="UvrD-helicase"/>
    <property type="match status" value="1"/>
</dbReference>
<evidence type="ECO:0000256" key="10">
    <source>
        <dbReference type="ARBA" id="ARBA00048988"/>
    </source>
</evidence>
<evidence type="ECO:0000256" key="2">
    <source>
        <dbReference type="ARBA" id="ARBA00022741"/>
    </source>
</evidence>
<dbReference type="InterPro" id="IPR013986">
    <property type="entry name" value="DExx_box_DNA_helicase_dom_sf"/>
</dbReference>
<feature type="binding site" evidence="11">
    <location>
        <begin position="37"/>
        <end position="44"/>
    </location>
    <ligand>
        <name>ATP</name>
        <dbReference type="ChEBI" id="CHEBI:30616"/>
    </ligand>
</feature>
<evidence type="ECO:0000313" key="14">
    <source>
        <dbReference type="EMBL" id="MEQ2510402.1"/>
    </source>
</evidence>
<dbReference type="CDD" id="cd17932">
    <property type="entry name" value="DEXQc_UvrD"/>
    <property type="match status" value="1"/>
</dbReference>
<accession>A0ABV1G4R5</accession>
<keyword evidence="15" id="KW-1185">Reference proteome</keyword>
<keyword evidence="2 11" id="KW-0547">Nucleotide-binding</keyword>
<dbReference type="Pfam" id="PF13361">
    <property type="entry name" value="UvrD_C"/>
    <property type="match status" value="2"/>
</dbReference>
<comment type="catalytic activity">
    <reaction evidence="8">
        <text>Couples ATP hydrolysis with the unwinding of duplex DNA by translocating in the 3'-5' direction.</text>
        <dbReference type="EC" id="5.6.2.4"/>
    </reaction>
</comment>
<evidence type="ECO:0000256" key="11">
    <source>
        <dbReference type="PROSITE-ProRule" id="PRU00560"/>
    </source>
</evidence>
<dbReference type="InterPro" id="IPR014017">
    <property type="entry name" value="DNA_helicase_UvrD-like_C"/>
</dbReference>
<dbReference type="EMBL" id="JBBMFF010000152">
    <property type="protein sequence ID" value="MEQ2510402.1"/>
    <property type="molecule type" value="Genomic_DNA"/>
</dbReference>
<feature type="domain" description="UvrD-like helicase C-terminal" evidence="13">
    <location>
        <begin position="296"/>
        <end position="546"/>
    </location>
</feature>
<dbReference type="PROSITE" id="PS51217">
    <property type="entry name" value="UVRD_HELICASE_CTER"/>
    <property type="match status" value="1"/>
</dbReference>
<evidence type="ECO:0000256" key="8">
    <source>
        <dbReference type="ARBA" id="ARBA00034617"/>
    </source>
</evidence>
<dbReference type="GO" id="GO:0004386">
    <property type="term" value="F:helicase activity"/>
    <property type="evidence" value="ECO:0007669"/>
    <property type="project" value="UniProtKB-KW"/>
</dbReference>
<dbReference type="SUPFAM" id="SSF52540">
    <property type="entry name" value="P-loop containing nucleoside triphosphate hydrolases"/>
    <property type="match status" value="1"/>
</dbReference>
<dbReference type="PANTHER" id="PTHR11070:SF2">
    <property type="entry name" value="ATP-DEPENDENT DNA HELICASE SRS2"/>
    <property type="match status" value="1"/>
</dbReference>
<keyword evidence="6" id="KW-0238">DNA-binding</keyword>
<keyword evidence="5 11" id="KW-0067">ATP-binding</keyword>
<evidence type="ECO:0000256" key="5">
    <source>
        <dbReference type="ARBA" id="ARBA00022840"/>
    </source>
</evidence>
<dbReference type="Gene3D" id="1.10.486.10">
    <property type="entry name" value="PCRA, domain 4"/>
    <property type="match status" value="1"/>
</dbReference>
<dbReference type="InterPro" id="IPR000212">
    <property type="entry name" value="DNA_helicase_UvrD/REP"/>
</dbReference>
<dbReference type="PROSITE" id="PS51198">
    <property type="entry name" value="UVRD_HELICASE_ATP_BIND"/>
    <property type="match status" value="1"/>
</dbReference>
<keyword evidence="4 11" id="KW-0347">Helicase</keyword>
<protein>
    <recommendedName>
        <fullName evidence="9">DNA 3'-5' helicase</fullName>
        <ecNumber evidence="9">5.6.2.4</ecNumber>
    </recommendedName>
</protein>
<feature type="domain" description="UvrD-like helicase ATP-binding" evidence="12">
    <location>
        <begin position="16"/>
        <end position="295"/>
    </location>
</feature>
<dbReference type="Gene3D" id="1.10.10.160">
    <property type="match status" value="1"/>
</dbReference>